<feature type="domain" description="C3H1-type" evidence="3">
    <location>
        <begin position="1072"/>
        <end position="1100"/>
    </location>
</feature>
<feature type="compositionally biased region" description="Polar residues" evidence="2">
    <location>
        <begin position="637"/>
        <end position="647"/>
    </location>
</feature>
<evidence type="ECO:0000313" key="5">
    <source>
        <dbReference type="Proteomes" id="UP000241462"/>
    </source>
</evidence>
<keyword evidence="1" id="KW-0863">Zinc-finger</keyword>
<protein>
    <recommendedName>
        <fullName evidence="3">C3H1-type domain-containing protein</fullName>
    </recommendedName>
</protein>
<feature type="compositionally biased region" description="Low complexity" evidence="2">
    <location>
        <begin position="443"/>
        <end position="453"/>
    </location>
</feature>
<feature type="compositionally biased region" description="Polar residues" evidence="2">
    <location>
        <begin position="717"/>
        <end position="730"/>
    </location>
</feature>
<evidence type="ECO:0000313" key="4">
    <source>
        <dbReference type="EMBL" id="PSR88538.1"/>
    </source>
</evidence>
<proteinExistence type="predicted"/>
<name>A0A2T3AA58_9PEZI</name>
<sequence length="1174" mass="127217">MSQTPYGYPFGGGQPPLQPYLYPPFNTYNPPFPQSGFASQQQQPQQLQQQQQQHPFQAPSYPNAPENYLAASQSAFDHNAGTIPGLGHPSTGHFPIAVNASWNHGGYSAVGTPNQFTAPTSHAPFSTLMATPTPLRKAPHTANAQISAQAFSPTRATEQTKDEPKRPPKVQAGVQPKPQVDNADSQDEGEITDGYFDDLYDDVSNQHSLDSQQPAVSPARSADNGDTDALDQETNFYDTDMEDASVAAQKTTGTQVRLRDGSKLVQEVERDRTRSYSPHLSPAEVEQACEVAVPRDPHDSQAMAPDTAGCPGNVRASPHPDTLQNDVTATITSRLFSSLPEAHNEAKKAILRLLPHGVKFQTYIDEGFDANLIRSLFAQLNLPTDSVPSTASQKPVPIREKPSQEPSTSTQTTNPAPADSTAKKQEERKDRIARLLAEKKAKAVVAPPALSPATTSKDAPKSTTASVAAATKGAATRAENDRLLQQKIALIKARNTQKLSQKAAQSQPVTPQGPTEVVQSPLRPASAAGSTIPLQAQASPMPPVPSKSATPLRPKSVTSSPSMANIPTGPRGLPQLNQRKRPVAADFMDGPALSIKRPFLANRQNSSLVISISDDEDDDDDDDEDDDVEMEVDSATDESSAPAQKSTVLPKRGPVIRDYPPLTNTNTPRQIPSPLSALAGKNSNEDLEAKEKAIEALRRRIEEAEARAKIKPKKGSATPSTPNNGNTSPAEQVLKPTVNEVASPSGAHDKTGENIQRPQKDEAVAGSVPITVTSMDGSNTNTERSAQFAAAATPPTKSAKALAKEERLRRVREELARLEAEMSDDLAEEEEELSQAPTAAETVSSLPSRANLPQAESTALEEKGQTTEHEAATMADEFLASMEHSSLEPGSNDSPPDDGPLDNEVTSQGQIHFDDEQLSMEESTDDDISMSDDYEPPEAEVETHMETPSFGSTPAVPEIANKNAAMIPAHPGHNDTPTSALVDDAEVHHNEPPIQQLAQPVENSREVHDNLPSRADRYLTSVKATEHSPPEKTSFVPYESPLRYFHSYRFHPGYSNEVSGGLKSLTYSNRIDPNKEMCPDEWTGGNCPRGNACQFQHFHAMIAPDNEIILELGNSDEFSGEQKKEFNKRLREMVAQFQKSKIRDFRTIAQAIVDFRRQFVGDPSKILRLEGVTV</sequence>
<feature type="compositionally biased region" description="Polar residues" evidence="2">
    <location>
        <begin position="499"/>
        <end position="513"/>
    </location>
</feature>
<feature type="region of interest" description="Disordered" evidence="2">
    <location>
        <begin position="443"/>
        <end position="464"/>
    </location>
</feature>
<feature type="compositionally biased region" description="Acidic residues" evidence="2">
    <location>
        <begin position="184"/>
        <end position="201"/>
    </location>
</feature>
<feature type="compositionally biased region" description="Acidic residues" evidence="2">
    <location>
        <begin position="916"/>
        <end position="937"/>
    </location>
</feature>
<feature type="region of interest" description="Disordered" evidence="2">
    <location>
        <begin position="705"/>
        <end position="807"/>
    </location>
</feature>
<feature type="compositionally biased region" description="Acidic residues" evidence="2">
    <location>
        <begin position="821"/>
        <end position="833"/>
    </location>
</feature>
<feature type="compositionally biased region" description="Low complexity" evidence="2">
    <location>
        <begin position="404"/>
        <end position="413"/>
    </location>
</feature>
<feature type="compositionally biased region" description="Polar residues" evidence="2">
    <location>
        <begin position="770"/>
        <end position="785"/>
    </location>
</feature>
<dbReference type="Proteomes" id="UP000241462">
    <property type="component" value="Unassembled WGS sequence"/>
</dbReference>
<accession>A0A2T3AA58</accession>
<feature type="region of interest" description="Disordered" evidence="2">
    <location>
        <begin position="384"/>
        <end position="428"/>
    </location>
</feature>
<feature type="compositionally biased region" description="Polar residues" evidence="2">
    <location>
        <begin position="142"/>
        <end position="157"/>
    </location>
</feature>
<feature type="compositionally biased region" description="Low complexity" evidence="2">
    <location>
        <begin position="789"/>
        <end position="801"/>
    </location>
</feature>
<feature type="zinc finger region" description="C3H1-type" evidence="1">
    <location>
        <begin position="1072"/>
        <end position="1100"/>
    </location>
</feature>
<evidence type="ECO:0000256" key="1">
    <source>
        <dbReference type="PROSITE-ProRule" id="PRU00723"/>
    </source>
</evidence>
<evidence type="ECO:0000259" key="3">
    <source>
        <dbReference type="PROSITE" id="PS50103"/>
    </source>
</evidence>
<keyword evidence="5" id="KW-1185">Reference proteome</keyword>
<feature type="region of interest" description="Disordered" evidence="2">
    <location>
        <begin position="608"/>
        <end position="686"/>
    </location>
</feature>
<keyword evidence="1" id="KW-0862">Zinc</keyword>
<dbReference type="EMBL" id="KZ678427">
    <property type="protein sequence ID" value="PSR88538.1"/>
    <property type="molecule type" value="Genomic_DNA"/>
</dbReference>
<feature type="region of interest" description="Disordered" evidence="2">
    <location>
        <begin position="130"/>
        <end position="284"/>
    </location>
</feature>
<dbReference type="PROSITE" id="PS50103">
    <property type="entry name" value="ZF_C3H1"/>
    <property type="match status" value="1"/>
</dbReference>
<reference evidence="4 5" key="1">
    <citation type="journal article" date="2018" name="Mycol. Prog.">
        <title>Coniella lustricola, a new species from submerged detritus.</title>
        <authorList>
            <person name="Raudabaugh D.B."/>
            <person name="Iturriaga T."/>
            <person name="Carver A."/>
            <person name="Mondo S."/>
            <person name="Pangilinan J."/>
            <person name="Lipzen A."/>
            <person name="He G."/>
            <person name="Amirebrahimi M."/>
            <person name="Grigoriev I.V."/>
            <person name="Miller A.N."/>
        </authorList>
    </citation>
    <scope>NUCLEOTIDE SEQUENCE [LARGE SCALE GENOMIC DNA]</scope>
    <source>
        <strain evidence="4 5">B22-T-1</strain>
    </source>
</reference>
<feature type="compositionally biased region" description="Basic and acidic residues" evidence="2">
    <location>
        <begin position="860"/>
        <end position="871"/>
    </location>
</feature>
<keyword evidence="1" id="KW-0479">Metal-binding</keyword>
<evidence type="ECO:0000256" key="2">
    <source>
        <dbReference type="SAM" id="MobiDB-lite"/>
    </source>
</evidence>
<feature type="compositionally biased region" description="Low complexity" evidence="2">
    <location>
        <begin position="23"/>
        <end position="60"/>
    </location>
</feature>
<dbReference type="STRING" id="2025994.A0A2T3AA58"/>
<feature type="region of interest" description="Disordered" evidence="2">
    <location>
        <begin position="820"/>
        <end position="937"/>
    </location>
</feature>
<feature type="compositionally biased region" description="Basic and acidic residues" evidence="2">
    <location>
        <begin position="257"/>
        <end position="274"/>
    </location>
</feature>
<feature type="compositionally biased region" description="Polar residues" evidence="2">
    <location>
        <begin position="835"/>
        <end position="848"/>
    </location>
</feature>
<feature type="region of interest" description="Disordered" evidence="2">
    <location>
        <begin position="1"/>
        <end position="72"/>
    </location>
</feature>
<dbReference type="GO" id="GO:0008270">
    <property type="term" value="F:zinc ion binding"/>
    <property type="evidence" value="ECO:0007669"/>
    <property type="project" value="UniProtKB-KW"/>
</dbReference>
<dbReference type="InParanoid" id="A0A2T3AA58"/>
<dbReference type="AlphaFoldDB" id="A0A2T3AA58"/>
<feature type="compositionally biased region" description="Polar residues" evidence="2">
    <location>
        <begin position="203"/>
        <end position="215"/>
    </location>
</feature>
<dbReference type="InterPro" id="IPR000571">
    <property type="entry name" value="Znf_CCCH"/>
</dbReference>
<feature type="compositionally biased region" description="Polar residues" evidence="2">
    <location>
        <begin position="556"/>
        <end position="565"/>
    </location>
</feature>
<organism evidence="4 5">
    <name type="scientific">Coniella lustricola</name>
    <dbReference type="NCBI Taxonomy" id="2025994"/>
    <lineage>
        <taxon>Eukaryota</taxon>
        <taxon>Fungi</taxon>
        <taxon>Dikarya</taxon>
        <taxon>Ascomycota</taxon>
        <taxon>Pezizomycotina</taxon>
        <taxon>Sordariomycetes</taxon>
        <taxon>Sordariomycetidae</taxon>
        <taxon>Diaporthales</taxon>
        <taxon>Schizoparmaceae</taxon>
        <taxon>Coniella</taxon>
    </lineage>
</organism>
<feature type="compositionally biased region" description="Polar residues" evidence="2">
    <location>
        <begin position="384"/>
        <end position="393"/>
    </location>
</feature>
<dbReference type="OrthoDB" id="1922977at2759"/>
<gene>
    <name evidence="4" type="ORF">BD289DRAFT_473739</name>
</gene>
<feature type="compositionally biased region" description="Acidic residues" evidence="2">
    <location>
        <begin position="613"/>
        <end position="636"/>
    </location>
</feature>
<feature type="compositionally biased region" description="Basic and acidic residues" evidence="2">
    <location>
        <begin position="747"/>
        <end position="763"/>
    </location>
</feature>
<feature type="region of interest" description="Disordered" evidence="2">
    <location>
        <begin position="499"/>
        <end position="577"/>
    </location>
</feature>
<feature type="compositionally biased region" description="Polar residues" evidence="2">
    <location>
        <begin position="528"/>
        <end position="538"/>
    </location>
</feature>